<dbReference type="Gene3D" id="2.30.110.10">
    <property type="entry name" value="Electron Transport, Fmn-binding Protein, Chain A"/>
    <property type="match status" value="1"/>
</dbReference>
<dbReference type="OrthoDB" id="3778270at2"/>
<sequence length="126" mass="13855">MVLPRAVARFNRHVTNPVAGLIAGTVPPFGVVVHKGRKSGRAYRTPVWVFEDDGVYRIALTYGRDAEWVKNVVAAGGFQLEARGRTLELTDPVVLEDRSARWAPIGIRQVLRSIAAKYYLQAGPVG</sequence>
<dbReference type="Proteomes" id="UP000219565">
    <property type="component" value="Unassembled WGS sequence"/>
</dbReference>
<keyword evidence="2" id="KW-1185">Reference proteome</keyword>
<accession>A0A285L3I5</accession>
<evidence type="ECO:0000313" key="1">
    <source>
        <dbReference type="EMBL" id="SNY79454.1"/>
    </source>
</evidence>
<dbReference type="STRING" id="1379680.GCA_001612615_01451"/>
<dbReference type="AlphaFoldDB" id="A0A285L3I5"/>
<gene>
    <name evidence="1" type="ORF">SAMN04244553_1608</name>
</gene>
<dbReference type="InterPro" id="IPR004378">
    <property type="entry name" value="F420H2_quin_Rdtase"/>
</dbReference>
<dbReference type="GO" id="GO:0016491">
    <property type="term" value="F:oxidoreductase activity"/>
    <property type="evidence" value="ECO:0007669"/>
    <property type="project" value="InterPro"/>
</dbReference>
<organism evidence="1 2">
    <name type="scientific">Nocardia amikacinitolerans</name>
    <dbReference type="NCBI Taxonomy" id="756689"/>
    <lineage>
        <taxon>Bacteria</taxon>
        <taxon>Bacillati</taxon>
        <taxon>Actinomycetota</taxon>
        <taxon>Actinomycetes</taxon>
        <taxon>Mycobacteriales</taxon>
        <taxon>Nocardiaceae</taxon>
        <taxon>Nocardia</taxon>
    </lineage>
</organism>
<proteinExistence type="predicted"/>
<dbReference type="InterPro" id="IPR012349">
    <property type="entry name" value="Split_barrel_FMN-bd"/>
</dbReference>
<dbReference type="EMBL" id="OBEG01000001">
    <property type="protein sequence ID" value="SNY79454.1"/>
    <property type="molecule type" value="Genomic_DNA"/>
</dbReference>
<dbReference type="NCBIfam" id="TIGR00026">
    <property type="entry name" value="hi_GC_TIGR00026"/>
    <property type="match status" value="1"/>
</dbReference>
<reference evidence="1 2" key="1">
    <citation type="submission" date="2017-09" db="EMBL/GenBank/DDBJ databases">
        <authorList>
            <person name="Ehlers B."/>
            <person name="Leendertz F.H."/>
        </authorList>
    </citation>
    <scope>NUCLEOTIDE SEQUENCE [LARGE SCALE GENOMIC DNA]</scope>
    <source>
        <strain evidence="1 2">DSM 45537</strain>
    </source>
</reference>
<name>A0A285L3I5_9NOCA</name>
<protein>
    <submittedName>
        <fullName evidence="1">Deazaflavin-dependent oxidoreductase, nitroreductase family</fullName>
    </submittedName>
</protein>
<dbReference type="RefSeq" id="WP_097244631.1">
    <property type="nucleotide sequence ID" value="NZ_OBEG01000001.1"/>
</dbReference>
<evidence type="ECO:0000313" key="2">
    <source>
        <dbReference type="Proteomes" id="UP000219565"/>
    </source>
</evidence>
<dbReference type="Pfam" id="PF04075">
    <property type="entry name" value="F420H2_quin_red"/>
    <property type="match status" value="1"/>
</dbReference>